<dbReference type="EMBL" id="ASHM01040015">
    <property type="protein sequence ID" value="PNX81488.1"/>
    <property type="molecule type" value="Genomic_DNA"/>
</dbReference>
<evidence type="ECO:0000313" key="4">
    <source>
        <dbReference type="Proteomes" id="UP000236291"/>
    </source>
</evidence>
<reference evidence="3 4" key="2">
    <citation type="journal article" date="2017" name="Front. Plant Sci.">
        <title>Gene Classification and Mining of Molecular Markers Useful in Red Clover (Trifolium pratense) Breeding.</title>
        <authorList>
            <person name="Istvanek J."/>
            <person name="Dluhosova J."/>
            <person name="Dluhos P."/>
            <person name="Patkova L."/>
            <person name="Nedelnik J."/>
            <person name="Repkova J."/>
        </authorList>
    </citation>
    <scope>NUCLEOTIDE SEQUENCE [LARGE SCALE GENOMIC DNA]</scope>
    <source>
        <strain evidence="4">cv. Tatra</strain>
        <tissue evidence="3">Young leaves</tissue>
    </source>
</reference>
<dbReference type="AlphaFoldDB" id="A0A2K3LSG3"/>
<reference evidence="3 4" key="1">
    <citation type="journal article" date="2014" name="Am. J. Bot.">
        <title>Genome assembly and annotation for red clover (Trifolium pratense; Fabaceae).</title>
        <authorList>
            <person name="Istvanek J."/>
            <person name="Jaros M."/>
            <person name="Krenek A."/>
            <person name="Repkova J."/>
        </authorList>
    </citation>
    <scope>NUCLEOTIDE SEQUENCE [LARGE SCALE GENOMIC DNA]</scope>
    <source>
        <strain evidence="4">cv. Tatra</strain>
        <tissue evidence="3">Young leaves</tissue>
    </source>
</reference>
<organism evidence="3 4">
    <name type="scientific">Trifolium pratense</name>
    <name type="common">Red clover</name>
    <dbReference type="NCBI Taxonomy" id="57577"/>
    <lineage>
        <taxon>Eukaryota</taxon>
        <taxon>Viridiplantae</taxon>
        <taxon>Streptophyta</taxon>
        <taxon>Embryophyta</taxon>
        <taxon>Tracheophyta</taxon>
        <taxon>Spermatophyta</taxon>
        <taxon>Magnoliopsida</taxon>
        <taxon>eudicotyledons</taxon>
        <taxon>Gunneridae</taxon>
        <taxon>Pentapetalae</taxon>
        <taxon>rosids</taxon>
        <taxon>fabids</taxon>
        <taxon>Fabales</taxon>
        <taxon>Fabaceae</taxon>
        <taxon>Papilionoideae</taxon>
        <taxon>50 kb inversion clade</taxon>
        <taxon>NPAAA clade</taxon>
        <taxon>Hologalegina</taxon>
        <taxon>IRL clade</taxon>
        <taxon>Trifolieae</taxon>
        <taxon>Trifolium</taxon>
    </lineage>
</organism>
<name>A0A2K3LSG3_TRIPR</name>
<dbReference type="Proteomes" id="UP000236291">
    <property type="component" value="Unassembled WGS sequence"/>
</dbReference>
<feature type="non-terminal residue" evidence="3">
    <location>
        <position position="1"/>
    </location>
</feature>
<feature type="domain" description="Retrovirus-related Pol polyprotein from transposon TNT 1-94-like beta-barrel" evidence="2">
    <location>
        <begin position="96"/>
        <end position="139"/>
    </location>
</feature>
<proteinExistence type="predicted"/>
<feature type="region of interest" description="Disordered" evidence="1">
    <location>
        <begin position="54"/>
        <end position="91"/>
    </location>
</feature>
<dbReference type="Pfam" id="PF22936">
    <property type="entry name" value="Pol_BBD"/>
    <property type="match status" value="1"/>
</dbReference>
<dbReference type="ExpressionAtlas" id="A0A2K3LSG3">
    <property type="expression patterns" value="baseline"/>
</dbReference>
<comment type="caution">
    <text evidence="3">The sequence shown here is derived from an EMBL/GenBank/DDBJ whole genome shotgun (WGS) entry which is preliminary data.</text>
</comment>
<gene>
    <name evidence="3" type="ORF">L195_g037507</name>
</gene>
<feature type="compositionally biased region" description="Polar residues" evidence="1">
    <location>
        <begin position="56"/>
        <end position="66"/>
    </location>
</feature>
<sequence>DSSKSKGFHSGKSNFHNGNGFPKGTNRVCTFCGKSNHIVDNYYAKHGFPPHMQKRFANNASSSSQEAIDDDSSATVDAKENGSVHSTSSIGHPPLGASDHICGLLQWFHSFNDINPIHVKLPNGHYAIAKQCGTIKFSSDFVLTNEKNTKRTIGSGDKVEDLYYLVISNKLVCNSSTSPFVTIPDSALWHFRLGILLYLE</sequence>
<evidence type="ECO:0000313" key="3">
    <source>
        <dbReference type="EMBL" id="PNX81488.1"/>
    </source>
</evidence>
<evidence type="ECO:0000256" key="1">
    <source>
        <dbReference type="SAM" id="MobiDB-lite"/>
    </source>
</evidence>
<evidence type="ECO:0000259" key="2">
    <source>
        <dbReference type="Pfam" id="PF22936"/>
    </source>
</evidence>
<accession>A0A2K3LSG3</accession>
<protein>
    <submittedName>
        <fullName evidence="3">Retrovirus-related Pol polyprotein from transposon TNT 1-94</fullName>
    </submittedName>
</protein>
<dbReference type="InterPro" id="IPR054722">
    <property type="entry name" value="PolX-like_BBD"/>
</dbReference>